<feature type="transmembrane region" description="Helical" evidence="1">
    <location>
        <begin position="227"/>
        <end position="251"/>
    </location>
</feature>
<evidence type="ECO:0000256" key="1">
    <source>
        <dbReference type="SAM" id="Phobius"/>
    </source>
</evidence>
<evidence type="ECO:0008006" key="4">
    <source>
        <dbReference type="Google" id="ProtNLM"/>
    </source>
</evidence>
<feature type="transmembrane region" description="Helical" evidence="1">
    <location>
        <begin position="141"/>
        <end position="161"/>
    </location>
</feature>
<sequence>MDINEYRPESFVAKLPLITALFWVMKILATTLGETGGDVIGQTLALGYLAGIGIFVGFLVIVLALQLRVRTFHPVLFWAVILATSLVGTEISDYINDTLGLGYGTGALILIGALVVVLVVWRFVGDTMQVERIGSRKDESLYWIATLISNTLGTSTGDYLAHDNSGLGAGYITSTIIISVALLVLLGAHYLTPISGTLIFWAAYVLTRPLGANAGNTLSKAQDQGGLGIGTYGASAVLLGLLVICLCYQIFTRRRQTRVLADVGSPQAA</sequence>
<feature type="transmembrane region" description="Helical" evidence="1">
    <location>
        <begin position="190"/>
        <end position="207"/>
    </location>
</feature>
<keyword evidence="1" id="KW-0472">Membrane</keyword>
<feature type="transmembrane region" description="Helical" evidence="1">
    <location>
        <begin position="167"/>
        <end position="185"/>
    </location>
</feature>
<comment type="caution">
    <text evidence="2">The sequence shown here is derived from an EMBL/GenBank/DDBJ whole genome shotgun (WGS) entry which is preliminary data.</text>
</comment>
<feature type="transmembrane region" description="Helical" evidence="1">
    <location>
        <begin position="75"/>
        <end position="95"/>
    </location>
</feature>
<accession>A0ABW4F1G7</accession>
<dbReference type="EMBL" id="JBHUCO010000033">
    <property type="protein sequence ID" value="MFD1521383.1"/>
    <property type="molecule type" value="Genomic_DNA"/>
</dbReference>
<proteinExistence type="predicted"/>
<keyword evidence="1" id="KW-0812">Transmembrane</keyword>
<gene>
    <name evidence="2" type="ORF">ACFSJD_28055</name>
</gene>
<dbReference type="RefSeq" id="WP_379659250.1">
    <property type="nucleotide sequence ID" value="NZ_JBHUCO010000033.1"/>
</dbReference>
<dbReference type="Proteomes" id="UP001597114">
    <property type="component" value="Unassembled WGS sequence"/>
</dbReference>
<dbReference type="InterPro" id="IPR007136">
    <property type="entry name" value="DUF347"/>
</dbReference>
<reference evidence="3" key="1">
    <citation type="journal article" date="2019" name="Int. J. Syst. Evol. Microbiol.">
        <title>The Global Catalogue of Microorganisms (GCM) 10K type strain sequencing project: providing services to taxonomists for standard genome sequencing and annotation.</title>
        <authorList>
            <consortium name="The Broad Institute Genomics Platform"/>
            <consortium name="The Broad Institute Genome Sequencing Center for Infectious Disease"/>
            <person name="Wu L."/>
            <person name="Ma J."/>
        </authorList>
    </citation>
    <scope>NUCLEOTIDE SEQUENCE [LARGE SCALE GENOMIC DNA]</scope>
    <source>
        <strain evidence="3">CCM 7043</strain>
    </source>
</reference>
<keyword evidence="3" id="KW-1185">Reference proteome</keyword>
<feature type="transmembrane region" description="Helical" evidence="1">
    <location>
        <begin position="12"/>
        <end position="33"/>
    </location>
</feature>
<dbReference type="Pfam" id="PF03988">
    <property type="entry name" value="DUF347"/>
    <property type="match status" value="4"/>
</dbReference>
<evidence type="ECO:0000313" key="2">
    <source>
        <dbReference type="EMBL" id="MFD1521383.1"/>
    </source>
</evidence>
<name>A0ABW4F1G7_9PSEU</name>
<feature type="transmembrane region" description="Helical" evidence="1">
    <location>
        <begin position="45"/>
        <end position="63"/>
    </location>
</feature>
<evidence type="ECO:0000313" key="3">
    <source>
        <dbReference type="Proteomes" id="UP001597114"/>
    </source>
</evidence>
<feature type="transmembrane region" description="Helical" evidence="1">
    <location>
        <begin position="101"/>
        <end position="121"/>
    </location>
</feature>
<organism evidence="2 3">
    <name type="scientific">Pseudonocardia yunnanensis</name>
    <dbReference type="NCBI Taxonomy" id="58107"/>
    <lineage>
        <taxon>Bacteria</taxon>
        <taxon>Bacillati</taxon>
        <taxon>Actinomycetota</taxon>
        <taxon>Actinomycetes</taxon>
        <taxon>Pseudonocardiales</taxon>
        <taxon>Pseudonocardiaceae</taxon>
        <taxon>Pseudonocardia</taxon>
    </lineage>
</organism>
<keyword evidence="1" id="KW-1133">Transmembrane helix</keyword>
<protein>
    <recommendedName>
        <fullName evidence="4">Membrane-anchored protein</fullName>
    </recommendedName>
</protein>